<dbReference type="Pfam" id="PF01757">
    <property type="entry name" value="Acyl_transf_3"/>
    <property type="match status" value="1"/>
</dbReference>
<dbReference type="InterPro" id="IPR002656">
    <property type="entry name" value="Acyl_transf_3_dom"/>
</dbReference>
<evidence type="ECO:0000313" key="4">
    <source>
        <dbReference type="Proteomes" id="UP001209229"/>
    </source>
</evidence>
<feature type="transmembrane region" description="Helical" evidence="1">
    <location>
        <begin position="70"/>
        <end position="88"/>
    </location>
</feature>
<keyword evidence="4" id="KW-1185">Reference proteome</keyword>
<reference evidence="3" key="1">
    <citation type="submission" date="2022-10" db="EMBL/GenBank/DDBJ databases">
        <authorList>
            <person name="Yu W.X."/>
        </authorList>
    </citation>
    <scope>NUCLEOTIDE SEQUENCE</scope>
    <source>
        <strain evidence="3">AAT</strain>
    </source>
</reference>
<feature type="transmembrane region" description="Helical" evidence="1">
    <location>
        <begin position="138"/>
        <end position="160"/>
    </location>
</feature>
<evidence type="ECO:0000259" key="2">
    <source>
        <dbReference type="Pfam" id="PF01757"/>
    </source>
</evidence>
<feature type="transmembrane region" description="Helical" evidence="1">
    <location>
        <begin position="197"/>
        <end position="216"/>
    </location>
</feature>
<feature type="domain" description="Acyltransferase 3" evidence="2">
    <location>
        <begin position="7"/>
        <end position="288"/>
    </location>
</feature>
<dbReference type="GO" id="GO:0016747">
    <property type="term" value="F:acyltransferase activity, transferring groups other than amino-acyl groups"/>
    <property type="evidence" value="ECO:0007669"/>
    <property type="project" value="InterPro"/>
</dbReference>
<proteinExistence type="predicted"/>
<evidence type="ECO:0000256" key="1">
    <source>
        <dbReference type="SAM" id="Phobius"/>
    </source>
</evidence>
<feature type="transmembrane region" description="Helical" evidence="1">
    <location>
        <begin position="108"/>
        <end position="126"/>
    </location>
</feature>
<feature type="transmembrane region" description="Helical" evidence="1">
    <location>
        <begin position="286"/>
        <end position="308"/>
    </location>
</feature>
<keyword evidence="3" id="KW-0012">Acyltransferase</keyword>
<comment type="caution">
    <text evidence="3">The sequence shown here is derived from an EMBL/GenBank/DDBJ whole genome shotgun (WGS) entry which is preliminary data.</text>
</comment>
<feature type="transmembrane region" description="Helical" evidence="1">
    <location>
        <begin position="253"/>
        <end position="274"/>
    </location>
</feature>
<feature type="transmembrane region" description="Helical" evidence="1">
    <location>
        <begin position="222"/>
        <end position="241"/>
    </location>
</feature>
<name>A0AAE3SEM9_9BACT</name>
<protein>
    <submittedName>
        <fullName evidence="3">Acyltransferase family protein</fullName>
    </submittedName>
</protein>
<dbReference type="PANTHER" id="PTHR37312">
    <property type="entry name" value="MEMBRANE-BOUND ACYLTRANSFERASE YKRP-RELATED"/>
    <property type="match status" value="1"/>
</dbReference>
<keyword evidence="3" id="KW-0808">Transferase</keyword>
<accession>A0AAE3SEM9</accession>
<organism evidence="3 4">
    <name type="scientific">Plebeiibacterium sediminum</name>
    <dbReference type="NCBI Taxonomy" id="2992112"/>
    <lineage>
        <taxon>Bacteria</taxon>
        <taxon>Pseudomonadati</taxon>
        <taxon>Bacteroidota</taxon>
        <taxon>Bacteroidia</taxon>
        <taxon>Marinilabiliales</taxon>
        <taxon>Marinilabiliaceae</taxon>
        <taxon>Plebeiibacterium</taxon>
    </lineage>
</organism>
<keyword evidence="1" id="KW-1133">Transmembrane helix</keyword>
<keyword evidence="1" id="KW-0472">Membrane</keyword>
<dbReference type="Proteomes" id="UP001209229">
    <property type="component" value="Unassembled WGS sequence"/>
</dbReference>
<dbReference type="EMBL" id="JAPDPJ010000017">
    <property type="protein sequence ID" value="MCW3786658.1"/>
    <property type="molecule type" value="Genomic_DNA"/>
</dbReference>
<gene>
    <name evidence="3" type="ORF">OM075_09275</name>
</gene>
<dbReference type="AlphaFoldDB" id="A0AAE3SEM9"/>
<dbReference type="PANTHER" id="PTHR37312:SF1">
    <property type="entry name" value="MEMBRANE-BOUND ACYLTRANSFERASE YKRP-RELATED"/>
    <property type="match status" value="1"/>
</dbReference>
<feature type="transmembrane region" description="Helical" evidence="1">
    <location>
        <begin position="41"/>
        <end position="58"/>
    </location>
</feature>
<keyword evidence="1" id="KW-0812">Transmembrane</keyword>
<sequence>MKKLRLPYIDQLKGLDIILVVFGHVSKFSGDNIGVCNKYISLFRMSLFFLLSGLVVSLQYQKNWTEKTKYLLKKLQVILIPFFAWGVFRELSTGNSYLDFLLDFNKDGYWFLWILFEFYIFQVLFDSLSALINIKKKIIVDLIFLLIAFIALKIGYHFISDTVNNFLGYLYWINNLPFFMAGVIIKKYDLTQKLFTSNLLFVFALAVIFGFSIYDIDFANKNMILAFFIVIIIFSFFYKLSTSHNWITDKLSYIGQSTLSIYVMHYFLIDYIHIESIMKILVESRNILAEAALLIVISSSICLVCILAEQLLKQNKYLSRIFLGKVDN</sequence>
<dbReference type="InterPro" id="IPR052734">
    <property type="entry name" value="Nod_factor_acetyltransferase"/>
</dbReference>
<evidence type="ECO:0000313" key="3">
    <source>
        <dbReference type="EMBL" id="MCW3786658.1"/>
    </source>
</evidence>
<feature type="transmembrane region" description="Helical" evidence="1">
    <location>
        <begin position="166"/>
        <end position="185"/>
    </location>
</feature>
<dbReference type="RefSeq" id="WP_301190222.1">
    <property type="nucleotide sequence ID" value="NZ_JAPDPJ010000017.1"/>
</dbReference>